<protein>
    <submittedName>
        <fullName evidence="1">Uncharacterized protein</fullName>
    </submittedName>
</protein>
<comment type="caution">
    <text evidence="1">The sequence shown here is derived from an EMBL/GenBank/DDBJ whole genome shotgun (WGS) entry which is preliminary data.</text>
</comment>
<gene>
    <name evidence="1" type="ORF">FYL25_03515</name>
</gene>
<dbReference type="Proteomes" id="UP000471678">
    <property type="component" value="Unassembled WGS sequence"/>
</dbReference>
<evidence type="ECO:0000313" key="2">
    <source>
        <dbReference type="Proteomes" id="UP000471678"/>
    </source>
</evidence>
<name>A0A6N9IQ20_9LACO</name>
<reference evidence="1 2" key="1">
    <citation type="journal article" date="2020" name="Food Funct.">
        <title>Screening of Lactobacillus salivarius strains from the feces of Chinese populations and the evaluation of their effects against intestinal inflammation in mice.</title>
        <authorList>
            <person name="Zhai Q."/>
            <person name="Shen X."/>
            <person name="Cen S."/>
            <person name="Zhang C."/>
            <person name="Tian F."/>
            <person name="Zhao J."/>
            <person name="Zhang H."/>
            <person name="Xue Y."/>
            <person name="Chen W."/>
        </authorList>
    </citation>
    <scope>NUCLEOTIDE SEQUENCE [LARGE SCALE GENOMIC DNA]</scope>
    <source>
        <strain evidence="1 2">FYNDL5_1.scaf</strain>
    </source>
</reference>
<dbReference type="RefSeq" id="WP_161022401.1">
    <property type="nucleotide sequence ID" value="NZ_VSUB01000002.1"/>
</dbReference>
<evidence type="ECO:0000313" key="1">
    <source>
        <dbReference type="EMBL" id="MYY64503.1"/>
    </source>
</evidence>
<sequence>MSLEKIELSILSDISNRIRNTAEMGLYETDFVIPKIYSNDIYKWLTAFGYIVDVRAGANEPTEKMIVRFKSTWNSEATHEYQNIRLNYMLNMIPMFEAAAIAKNNKETANKITSVINEMIEKAKNLKRGESIYDITVKRETVDFARLSSLEVLEYLLRYHISAYLSEDAEEIIFKYE</sequence>
<dbReference type="EMBL" id="VSUB01000002">
    <property type="protein sequence ID" value="MYY64503.1"/>
    <property type="molecule type" value="Genomic_DNA"/>
</dbReference>
<proteinExistence type="predicted"/>
<dbReference type="AlphaFoldDB" id="A0A6N9IQ20"/>
<organism evidence="1 2">
    <name type="scientific">Ligilactobacillus salivarius</name>
    <dbReference type="NCBI Taxonomy" id="1624"/>
    <lineage>
        <taxon>Bacteria</taxon>
        <taxon>Bacillati</taxon>
        <taxon>Bacillota</taxon>
        <taxon>Bacilli</taxon>
        <taxon>Lactobacillales</taxon>
        <taxon>Lactobacillaceae</taxon>
        <taxon>Ligilactobacillus</taxon>
    </lineage>
</organism>
<accession>A0A6N9IQ20</accession>